<evidence type="ECO:0000259" key="1">
    <source>
        <dbReference type="Pfam" id="PF00535"/>
    </source>
</evidence>
<reference evidence="2" key="1">
    <citation type="submission" date="2021-05" db="EMBL/GenBank/DDBJ databases">
        <authorList>
            <person name="Pietrasiak N."/>
            <person name="Ward R."/>
            <person name="Stajich J.E."/>
            <person name="Kurbessoian T."/>
        </authorList>
    </citation>
    <scope>NUCLEOTIDE SEQUENCE</scope>
    <source>
        <strain evidence="2">CPER-KK1</strain>
    </source>
</reference>
<feature type="domain" description="Glycosyltransferase 2-like" evidence="1">
    <location>
        <begin position="11"/>
        <end position="119"/>
    </location>
</feature>
<comment type="caution">
    <text evidence="2">The sequence shown here is derived from an EMBL/GenBank/DDBJ whole genome shotgun (WGS) entry which is preliminary data.</text>
</comment>
<dbReference type="Gene3D" id="3.90.550.10">
    <property type="entry name" value="Spore Coat Polysaccharide Biosynthesis Protein SpsA, Chain A"/>
    <property type="match status" value="1"/>
</dbReference>
<sequence>MPDGSELPRLTIVTPSYNQGKFLEATIRSVLLQGYPNLEYIIIDGGSTDCSIEVIKRYEKYLFYWHSKKDKGQADAINQGLNKSSGKILGWINSDDVYVKGTFYKIIKAFQAHPNCVVVHGNRILINEIGEVTGWVSLPSFDPETGIYNVCSETAFWQRSAMNEVGLLNANLQFAIDLEFFSRLYKQGKFLKLDDYLGYFRCYSESKSSTIAHIGREEAVREWKQLFGSENRDGDLTQRKSFLQFLRLSAELIKQPRLIGLPYLSYRLLQLNRNS</sequence>
<accession>A0A951PJL8</accession>
<dbReference type="SUPFAM" id="SSF53448">
    <property type="entry name" value="Nucleotide-diphospho-sugar transferases"/>
    <property type="match status" value="1"/>
</dbReference>
<dbReference type="Proteomes" id="UP000753908">
    <property type="component" value="Unassembled WGS sequence"/>
</dbReference>
<reference evidence="2" key="2">
    <citation type="journal article" date="2022" name="Microbiol. Resour. Announc.">
        <title>Metagenome Sequencing to Explore Phylogenomics of Terrestrial Cyanobacteria.</title>
        <authorList>
            <person name="Ward R.D."/>
            <person name="Stajich J.E."/>
            <person name="Johansen J.R."/>
            <person name="Huntemann M."/>
            <person name="Clum A."/>
            <person name="Foster B."/>
            <person name="Foster B."/>
            <person name="Roux S."/>
            <person name="Palaniappan K."/>
            <person name="Varghese N."/>
            <person name="Mukherjee S."/>
            <person name="Reddy T.B.K."/>
            <person name="Daum C."/>
            <person name="Copeland A."/>
            <person name="Chen I.A."/>
            <person name="Ivanova N.N."/>
            <person name="Kyrpides N.C."/>
            <person name="Shapiro N."/>
            <person name="Eloe-Fadrosh E.A."/>
            <person name="Pietrasiak N."/>
        </authorList>
    </citation>
    <scope>NUCLEOTIDE SEQUENCE</scope>
    <source>
        <strain evidence="2">CPER-KK1</strain>
    </source>
</reference>
<dbReference type="PANTHER" id="PTHR22916">
    <property type="entry name" value="GLYCOSYLTRANSFERASE"/>
    <property type="match status" value="1"/>
</dbReference>
<dbReference type="Pfam" id="PF00535">
    <property type="entry name" value="Glycos_transf_2"/>
    <property type="match status" value="1"/>
</dbReference>
<dbReference type="EMBL" id="JAHHIF010000013">
    <property type="protein sequence ID" value="MBW4545165.1"/>
    <property type="molecule type" value="Genomic_DNA"/>
</dbReference>
<dbReference type="InterPro" id="IPR001173">
    <property type="entry name" value="Glyco_trans_2-like"/>
</dbReference>
<protein>
    <submittedName>
        <fullName evidence="2">Glycosyltransferase</fullName>
    </submittedName>
</protein>
<dbReference type="CDD" id="cd06433">
    <property type="entry name" value="GT_2_WfgS_like"/>
    <property type="match status" value="1"/>
</dbReference>
<evidence type="ECO:0000313" key="2">
    <source>
        <dbReference type="EMBL" id="MBW4545165.1"/>
    </source>
</evidence>
<organism evidence="2 3">
    <name type="scientific">Symplocastrum torsivum CPER-KK1</name>
    <dbReference type="NCBI Taxonomy" id="450513"/>
    <lineage>
        <taxon>Bacteria</taxon>
        <taxon>Bacillati</taxon>
        <taxon>Cyanobacteriota</taxon>
        <taxon>Cyanophyceae</taxon>
        <taxon>Oscillatoriophycideae</taxon>
        <taxon>Oscillatoriales</taxon>
        <taxon>Microcoleaceae</taxon>
        <taxon>Symplocastrum</taxon>
    </lineage>
</organism>
<dbReference type="AlphaFoldDB" id="A0A951PJL8"/>
<proteinExistence type="predicted"/>
<evidence type="ECO:0000313" key="3">
    <source>
        <dbReference type="Proteomes" id="UP000753908"/>
    </source>
</evidence>
<dbReference type="PANTHER" id="PTHR22916:SF65">
    <property type="entry name" value="SLR1065 PROTEIN"/>
    <property type="match status" value="1"/>
</dbReference>
<dbReference type="InterPro" id="IPR029044">
    <property type="entry name" value="Nucleotide-diphossugar_trans"/>
</dbReference>
<name>A0A951PJL8_9CYAN</name>
<gene>
    <name evidence="2" type="ORF">KME25_12070</name>
</gene>